<feature type="non-terminal residue" evidence="3">
    <location>
        <position position="162"/>
    </location>
</feature>
<dbReference type="Gene3D" id="3.40.50.720">
    <property type="entry name" value="NAD(P)-binding Rossmann-like Domain"/>
    <property type="match status" value="1"/>
</dbReference>
<dbReference type="GO" id="GO:0000271">
    <property type="term" value="P:polysaccharide biosynthetic process"/>
    <property type="evidence" value="ECO:0007669"/>
    <property type="project" value="InterPro"/>
</dbReference>
<name>A0A382VUX5_9ZZZZ</name>
<dbReference type="GO" id="GO:0016616">
    <property type="term" value="F:oxidoreductase activity, acting on the CH-OH group of donors, NAD or NADP as acceptor"/>
    <property type="evidence" value="ECO:0007669"/>
    <property type="project" value="InterPro"/>
</dbReference>
<dbReference type="SUPFAM" id="SSF51735">
    <property type="entry name" value="NAD(P)-binding Rossmann-fold domains"/>
    <property type="match status" value="1"/>
</dbReference>
<dbReference type="PIRSF" id="PIRSF500136">
    <property type="entry name" value="UDP_ManNAc_DH"/>
    <property type="match status" value="1"/>
</dbReference>
<dbReference type="PANTHER" id="PTHR43491:SF2">
    <property type="entry name" value="UDP-N-ACETYL-D-MANNOSAMINE DEHYDROGENASE"/>
    <property type="match status" value="1"/>
</dbReference>
<protein>
    <recommendedName>
        <fullName evidence="2">UDP-glucose/GDP-mannose dehydrogenase N-terminal domain-containing protein</fullName>
    </recommendedName>
</protein>
<dbReference type="AlphaFoldDB" id="A0A382VUX5"/>
<evidence type="ECO:0000259" key="2">
    <source>
        <dbReference type="Pfam" id="PF03721"/>
    </source>
</evidence>
<comment type="similarity">
    <text evidence="1">Belongs to the UDP-glucose/GDP-mannose dehydrogenase family.</text>
</comment>
<proteinExistence type="inferred from homology"/>
<dbReference type="InterPro" id="IPR036291">
    <property type="entry name" value="NAD(P)-bd_dom_sf"/>
</dbReference>
<dbReference type="InterPro" id="IPR001732">
    <property type="entry name" value="UDP-Glc/GDP-Man_DH_N"/>
</dbReference>
<gene>
    <name evidence="3" type="ORF">METZ01_LOCUS403156</name>
</gene>
<reference evidence="3" key="1">
    <citation type="submission" date="2018-05" db="EMBL/GenBank/DDBJ databases">
        <authorList>
            <person name="Lanie J.A."/>
            <person name="Ng W.-L."/>
            <person name="Kazmierczak K.M."/>
            <person name="Andrzejewski T.M."/>
            <person name="Davidsen T.M."/>
            <person name="Wayne K.J."/>
            <person name="Tettelin H."/>
            <person name="Glass J.I."/>
            <person name="Rusch D."/>
            <person name="Podicherti R."/>
            <person name="Tsui H.-C.T."/>
            <person name="Winkler M.E."/>
        </authorList>
    </citation>
    <scope>NUCLEOTIDE SEQUENCE</scope>
</reference>
<feature type="domain" description="UDP-glucose/GDP-mannose dehydrogenase N-terminal" evidence="2">
    <location>
        <begin position="18"/>
        <end position="153"/>
    </location>
</feature>
<dbReference type="EMBL" id="UINC01154813">
    <property type="protein sequence ID" value="SVD50302.1"/>
    <property type="molecule type" value="Genomic_DNA"/>
</dbReference>
<accession>A0A382VUX5</accession>
<dbReference type="GO" id="GO:0016628">
    <property type="term" value="F:oxidoreductase activity, acting on the CH-CH group of donors, NAD or NADP as acceptor"/>
    <property type="evidence" value="ECO:0007669"/>
    <property type="project" value="InterPro"/>
</dbReference>
<evidence type="ECO:0000256" key="1">
    <source>
        <dbReference type="ARBA" id="ARBA00006601"/>
    </source>
</evidence>
<dbReference type="Pfam" id="PF03721">
    <property type="entry name" value="UDPG_MGDP_dh_N"/>
    <property type="match status" value="1"/>
</dbReference>
<sequence>MNNIDEVRNSLESKSLVVCVVGIGRIGLPTALSFAKAGLQTIGLDINEKLVDSINAGNFPLKDEPGYEEIFNKVRKNKNFSATTNINEAISESNLILLSLPTPMDEKNIPSYSALESVGKQLSHILQPNSLIVVESTIEPGFIENDLISILEGTDMLHVRKN</sequence>
<dbReference type="PANTHER" id="PTHR43491">
    <property type="entry name" value="UDP-N-ACETYL-D-MANNOSAMINE DEHYDROGENASE"/>
    <property type="match status" value="1"/>
</dbReference>
<dbReference type="InterPro" id="IPR028359">
    <property type="entry name" value="UDP_ManNAc/GlcNAc_DH"/>
</dbReference>
<evidence type="ECO:0000313" key="3">
    <source>
        <dbReference type="EMBL" id="SVD50302.1"/>
    </source>
</evidence>
<dbReference type="PIRSF" id="PIRSF000124">
    <property type="entry name" value="UDPglc_GDPman_dh"/>
    <property type="match status" value="1"/>
</dbReference>
<organism evidence="3">
    <name type="scientific">marine metagenome</name>
    <dbReference type="NCBI Taxonomy" id="408172"/>
    <lineage>
        <taxon>unclassified sequences</taxon>
        <taxon>metagenomes</taxon>
        <taxon>ecological metagenomes</taxon>
    </lineage>
</organism>
<dbReference type="GO" id="GO:0051287">
    <property type="term" value="F:NAD binding"/>
    <property type="evidence" value="ECO:0007669"/>
    <property type="project" value="InterPro"/>
</dbReference>
<dbReference type="InterPro" id="IPR017476">
    <property type="entry name" value="UDP-Glc/GDP-Man"/>
</dbReference>